<dbReference type="PATRIC" id="fig|86840.3.peg.1621"/>
<sequence length="74" mass="8740">MAFDWHSDLITRDTPVDAHYRNTQNVRRFLLEQCGPLFRFDRAFMAWIKNAEPKDMGQVADEWLRIRAQASAVD</sequence>
<evidence type="ECO:0000259" key="1">
    <source>
        <dbReference type="Pfam" id="PF20026"/>
    </source>
</evidence>
<dbReference type="RefSeq" id="WP_055001919.1">
    <property type="nucleotide sequence ID" value="NZ_FNKU01000001.1"/>
</dbReference>
<dbReference type="InterPro" id="IPR045492">
    <property type="entry name" value="DUF6434"/>
</dbReference>
<gene>
    <name evidence="2" type="ORF">ALO81_01177</name>
    <name evidence="3" type="ORF">ALQ64_00967</name>
</gene>
<dbReference type="Proteomes" id="UP000050564">
    <property type="component" value="Unassembled WGS sequence"/>
</dbReference>
<feature type="domain" description="DUF6434" evidence="1">
    <location>
        <begin position="3"/>
        <end position="65"/>
    </location>
</feature>
<dbReference type="EMBL" id="LJPX01000648">
    <property type="protein sequence ID" value="KPW63631.1"/>
    <property type="molecule type" value="Genomic_DNA"/>
</dbReference>
<evidence type="ECO:0000313" key="3">
    <source>
        <dbReference type="EMBL" id="RMN29853.1"/>
    </source>
</evidence>
<reference evidence="2 4" key="1">
    <citation type="submission" date="2015-09" db="EMBL/GenBank/DDBJ databases">
        <title>Genome announcement of multiple Pseudomonas syringae strains.</title>
        <authorList>
            <person name="Thakur S."/>
            <person name="Wang P.W."/>
            <person name="Gong Y."/>
            <person name="Weir B.S."/>
            <person name="Guttman D.S."/>
        </authorList>
    </citation>
    <scope>NUCLEOTIDE SEQUENCE [LARGE SCALE GENOMIC DNA]</scope>
    <source>
        <strain evidence="2 4">ICMP2823</strain>
    </source>
</reference>
<dbReference type="Pfam" id="PF20026">
    <property type="entry name" value="DUF6434"/>
    <property type="match status" value="1"/>
</dbReference>
<dbReference type="AlphaFoldDB" id="A0A0P9KQ52"/>
<accession>A0A0P9KQ52</accession>
<organism evidence="2 4">
    <name type="scientific">Pseudomonas cannabina</name>
    <dbReference type="NCBI Taxonomy" id="86840"/>
    <lineage>
        <taxon>Bacteria</taxon>
        <taxon>Pseudomonadati</taxon>
        <taxon>Pseudomonadota</taxon>
        <taxon>Gammaproteobacteria</taxon>
        <taxon>Pseudomonadales</taxon>
        <taxon>Pseudomonadaceae</taxon>
        <taxon>Pseudomonas</taxon>
    </lineage>
</organism>
<evidence type="ECO:0000313" key="2">
    <source>
        <dbReference type="EMBL" id="KPW63631.1"/>
    </source>
</evidence>
<name>A0A0P9KQ52_PSECA</name>
<dbReference type="EMBL" id="RBOW01000497">
    <property type="protein sequence ID" value="RMN29853.1"/>
    <property type="molecule type" value="Genomic_DNA"/>
</dbReference>
<protein>
    <recommendedName>
        <fullName evidence="1">DUF6434 domain-containing protein</fullName>
    </recommendedName>
</protein>
<evidence type="ECO:0000313" key="4">
    <source>
        <dbReference type="Proteomes" id="UP000050564"/>
    </source>
</evidence>
<evidence type="ECO:0000313" key="5">
    <source>
        <dbReference type="Proteomes" id="UP000281372"/>
    </source>
</evidence>
<reference evidence="3 5" key="2">
    <citation type="submission" date="2018-08" db="EMBL/GenBank/DDBJ databases">
        <title>Recombination of ecologically and evolutionarily significant loci maintains genetic cohesion in the Pseudomonas syringae species complex.</title>
        <authorList>
            <person name="Dillon M."/>
            <person name="Thakur S."/>
            <person name="Almeida R.N.D."/>
            <person name="Weir B.S."/>
            <person name="Guttman D.S."/>
        </authorList>
    </citation>
    <scope>NUCLEOTIDE SEQUENCE [LARGE SCALE GENOMIC DNA]</scope>
    <source>
        <strain evidence="3 5">ICMP 2821</strain>
    </source>
</reference>
<comment type="caution">
    <text evidence="2">The sequence shown here is derived from an EMBL/GenBank/DDBJ whole genome shotgun (WGS) entry which is preliminary data.</text>
</comment>
<dbReference type="Proteomes" id="UP000281372">
    <property type="component" value="Unassembled WGS sequence"/>
</dbReference>
<proteinExistence type="predicted"/>